<dbReference type="PANTHER" id="PTHR23501">
    <property type="entry name" value="MAJOR FACILITATOR SUPERFAMILY"/>
    <property type="match status" value="1"/>
</dbReference>
<protein>
    <submittedName>
        <fullName evidence="8">Major facilitator superfamily transporter</fullName>
    </submittedName>
</protein>
<feature type="domain" description="Major facilitator superfamily (MFS) profile" evidence="7">
    <location>
        <begin position="57"/>
        <end position="558"/>
    </location>
</feature>
<evidence type="ECO:0000256" key="4">
    <source>
        <dbReference type="ARBA" id="ARBA00023136"/>
    </source>
</evidence>
<evidence type="ECO:0000313" key="9">
    <source>
        <dbReference type="Proteomes" id="UP000070121"/>
    </source>
</evidence>
<feature type="transmembrane region" description="Helical" evidence="6">
    <location>
        <begin position="55"/>
        <end position="83"/>
    </location>
</feature>
<dbReference type="PROSITE" id="PS50850">
    <property type="entry name" value="MFS"/>
    <property type="match status" value="1"/>
</dbReference>
<keyword evidence="4 6" id="KW-0472">Membrane</keyword>
<evidence type="ECO:0000256" key="5">
    <source>
        <dbReference type="SAM" id="MobiDB-lite"/>
    </source>
</evidence>
<dbReference type="Gene3D" id="1.20.1720.10">
    <property type="entry name" value="Multidrug resistance protein D"/>
    <property type="match status" value="1"/>
</dbReference>
<feature type="transmembrane region" description="Helical" evidence="6">
    <location>
        <begin position="279"/>
        <end position="299"/>
    </location>
</feature>
<comment type="subcellular location">
    <subcellularLocation>
        <location evidence="1">Membrane</location>
        <topology evidence="1">Multi-pass membrane protein</topology>
    </subcellularLocation>
</comment>
<feature type="transmembrane region" description="Helical" evidence="6">
    <location>
        <begin position="181"/>
        <end position="204"/>
    </location>
</feature>
<evidence type="ECO:0000313" key="8">
    <source>
        <dbReference type="EMBL" id="KXH67848.1"/>
    </source>
</evidence>
<keyword evidence="2 6" id="KW-0812">Transmembrane</keyword>
<feature type="transmembrane region" description="Helical" evidence="6">
    <location>
        <begin position="122"/>
        <end position="141"/>
    </location>
</feature>
<dbReference type="InterPro" id="IPR036259">
    <property type="entry name" value="MFS_trans_sf"/>
</dbReference>
<reference evidence="8 9" key="1">
    <citation type="submission" date="2014-02" db="EMBL/GenBank/DDBJ databases">
        <title>The genome sequence of Colletotrichum salicis CBS 607.94.</title>
        <authorList>
            <person name="Baroncelli R."/>
            <person name="Thon M.R."/>
        </authorList>
    </citation>
    <scope>NUCLEOTIDE SEQUENCE [LARGE SCALE GENOMIC DNA]</scope>
    <source>
        <strain evidence="8 9">CBS 607.94</strain>
    </source>
</reference>
<feature type="compositionally biased region" description="Low complexity" evidence="5">
    <location>
        <begin position="591"/>
        <end position="609"/>
    </location>
</feature>
<feature type="region of interest" description="Disordered" evidence="5">
    <location>
        <begin position="571"/>
        <end position="609"/>
    </location>
</feature>
<gene>
    <name evidence="8" type="ORF">CSAL01_04227</name>
</gene>
<sequence>MAAQSPPRREMAEQLSYPNPSLGDTAGFAVENFAPRRRGAEYSAASLRHHKIEKILIVISLLVGLFLATLDTSIIATSLIAISEEIGDYHHASFVLLVYLLTYMGCAVGIAKCSDIYGRRAMLFYSWAVFILFSALCAGANSMTLLIIGRAFQGVGGSGLYSLAQTCLLEQGPAHSPALMGGIIGITLAAAFLLGPILGGVIVSKITWRWIFGLNIPIGLFAVACLALAYPKDRNAFKLYSWTAFKKLDVVGMITLFFGSVFLVVAIERGGYAYYGWAHWTVIVMFVCSGSCWAIFGIFENYLYRTRCLLIDHMRCSHPEPVFPVHLARRRPFMCGLAVTFLTGLPYVALTVIIPERMQVIAQESPLKSGMYLLPMLGACAVGSFVAGAVNSKSNKVALVMTVASIAQVLGISLMLMVVDAQADFAPAYGFTLVFGLGVGLNFGSTTILSGVEAESTKEHAVAQGILAQARALGGCLGVAICTALFNTRLEVLSDRLSPAERETLAHSPTTSSDWDSHLLNLVKHVYADSFRDQIIFMISACAIMVVAAVFTWEKDPRSITLLTGHAQQANKTRLQQEGNDHDGTEMSDMASVRSGRSAASAAVHGRTA</sequence>
<feature type="transmembrane region" description="Helical" evidence="6">
    <location>
        <begin position="147"/>
        <end position="169"/>
    </location>
</feature>
<feature type="transmembrane region" description="Helical" evidence="6">
    <location>
        <begin position="369"/>
        <end position="390"/>
    </location>
</feature>
<evidence type="ECO:0000256" key="6">
    <source>
        <dbReference type="SAM" id="Phobius"/>
    </source>
</evidence>
<dbReference type="InterPro" id="IPR020846">
    <property type="entry name" value="MFS_dom"/>
</dbReference>
<name>A0A135V5E1_9PEZI</name>
<feature type="transmembrane region" description="Helical" evidence="6">
    <location>
        <begin position="89"/>
        <end position="110"/>
    </location>
</feature>
<evidence type="ECO:0000256" key="3">
    <source>
        <dbReference type="ARBA" id="ARBA00022989"/>
    </source>
</evidence>
<accession>A0A135V5E1</accession>
<dbReference type="STRING" id="1209931.A0A135V5E1"/>
<dbReference type="InterPro" id="IPR011701">
    <property type="entry name" value="MFS"/>
</dbReference>
<proteinExistence type="predicted"/>
<dbReference type="OrthoDB" id="440553at2759"/>
<dbReference type="PANTHER" id="PTHR23501:SF43">
    <property type="entry name" value="MULTIDRUG TRANSPORTER, PUTATIVE (AFU_ORTHOLOGUE AFUA_6G03040)-RELATED"/>
    <property type="match status" value="1"/>
</dbReference>
<dbReference type="Proteomes" id="UP000070121">
    <property type="component" value="Unassembled WGS sequence"/>
</dbReference>
<keyword evidence="9" id="KW-1185">Reference proteome</keyword>
<keyword evidence="3 6" id="KW-1133">Transmembrane helix</keyword>
<dbReference type="GO" id="GO:0022857">
    <property type="term" value="F:transmembrane transporter activity"/>
    <property type="evidence" value="ECO:0007669"/>
    <property type="project" value="InterPro"/>
</dbReference>
<feature type="transmembrane region" description="Helical" evidence="6">
    <location>
        <begin position="461"/>
        <end position="486"/>
    </location>
</feature>
<dbReference type="Gene3D" id="1.20.1250.20">
    <property type="entry name" value="MFS general substrate transporter like domains"/>
    <property type="match status" value="1"/>
</dbReference>
<dbReference type="GO" id="GO:0005886">
    <property type="term" value="C:plasma membrane"/>
    <property type="evidence" value="ECO:0007669"/>
    <property type="project" value="TreeGrafter"/>
</dbReference>
<dbReference type="SUPFAM" id="SSF103473">
    <property type="entry name" value="MFS general substrate transporter"/>
    <property type="match status" value="1"/>
</dbReference>
<feature type="transmembrane region" description="Helical" evidence="6">
    <location>
        <begin position="250"/>
        <end position="267"/>
    </location>
</feature>
<dbReference type="PROSITE" id="PS00216">
    <property type="entry name" value="SUGAR_TRANSPORT_1"/>
    <property type="match status" value="1"/>
</dbReference>
<feature type="transmembrane region" description="Helical" evidence="6">
    <location>
        <begin position="333"/>
        <end position="354"/>
    </location>
</feature>
<evidence type="ECO:0000259" key="7">
    <source>
        <dbReference type="PROSITE" id="PS50850"/>
    </source>
</evidence>
<organism evidence="8 9">
    <name type="scientific">Colletotrichum salicis</name>
    <dbReference type="NCBI Taxonomy" id="1209931"/>
    <lineage>
        <taxon>Eukaryota</taxon>
        <taxon>Fungi</taxon>
        <taxon>Dikarya</taxon>
        <taxon>Ascomycota</taxon>
        <taxon>Pezizomycotina</taxon>
        <taxon>Sordariomycetes</taxon>
        <taxon>Hypocreomycetidae</taxon>
        <taxon>Glomerellales</taxon>
        <taxon>Glomerellaceae</taxon>
        <taxon>Colletotrichum</taxon>
        <taxon>Colletotrichum acutatum species complex</taxon>
    </lineage>
</organism>
<feature type="region of interest" description="Disordered" evidence="5">
    <location>
        <begin position="1"/>
        <end position="23"/>
    </location>
</feature>
<dbReference type="AlphaFoldDB" id="A0A135V5E1"/>
<comment type="caution">
    <text evidence="8">The sequence shown here is derived from an EMBL/GenBank/DDBJ whole genome shotgun (WGS) entry which is preliminary data.</text>
</comment>
<feature type="transmembrane region" description="Helical" evidence="6">
    <location>
        <begin position="425"/>
        <end position="449"/>
    </location>
</feature>
<evidence type="ECO:0000256" key="1">
    <source>
        <dbReference type="ARBA" id="ARBA00004141"/>
    </source>
</evidence>
<evidence type="ECO:0000256" key="2">
    <source>
        <dbReference type="ARBA" id="ARBA00022692"/>
    </source>
</evidence>
<feature type="transmembrane region" description="Helical" evidence="6">
    <location>
        <begin position="210"/>
        <end position="230"/>
    </location>
</feature>
<dbReference type="EMBL" id="JFFI01000415">
    <property type="protein sequence ID" value="KXH67848.1"/>
    <property type="molecule type" value="Genomic_DNA"/>
</dbReference>
<dbReference type="InterPro" id="IPR005829">
    <property type="entry name" value="Sugar_transporter_CS"/>
</dbReference>
<feature type="transmembrane region" description="Helical" evidence="6">
    <location>
        <begin position="397"/>
        <end position="419"/>
    </location>
</feature>
<dbReference type="Pfam" id="PF07690">
    <property type="entry name" value="MFS_1"/>
    <property type="match status" value="1"/>
</dbReference>
<feature type="transmembrane region" description="Helical" evidence="6">
    <location>
        <begin position="535"/>
        <end position="553"/>
    </location>
</feature>